<reference evidence="2 3" key="1">
    <citation type="journal article" date="2019" name="Nat. Ecol. Evol.">
        <title>Megaphylogeny resolves global patterns of mushroom evolution.</title>
        <authorList>
            <person name="Varga T."/>
            <person name="Krizsan K."/>
            <person name="Foldi C."/>
            <person name="Dima B."/>
            <person name="Sanchez-Garcia M."/>
            <person name="Sanchez-Ramirez S."/>
            <person name="Szollosi G.J."/>
            <person name="Szarkandi J.G."/>
            <person name="Papp V."/>
            <person name="Albert L."/>
            <person name="Andreopoulos W."/>
            <person name="Angelini C."/>
            <person name="Antonin V."/>
            <person name="Barry K.W."/>
            <person name="Bougher N.L."/>
            <person name="Buchanan P."/>
            <person name="Buyck B."/>
            <person name="Bense V."/>
            <person name="Catcheside P."/>
            <person name="Chovatia M."/>
            <person name="Cooper J."/>
            <person name="Damon W."/>
            <person name="Desjardin D."/>
            <person name="Finy P."/>
            <person name="Geml J."/>
            <person name="Haridas S."/>
            <person name="Hughes K."/>
            <person name="Justo A."/>
            <person name="Karasinski D."/>
            <person name="Kautmanova I."/>
            <person name="Kiss B."/>
            <person name="Kocsube S."/>
            <person name="Kotiranta H."/>
            <person name="LaButti K.M."/>
            <person name="Lechner B.E."/>
            <person name="Liimatainen K."/>
            <person name="Lipzen A."/>
            <person name="Lukacs Z."/>
            <person name="Mihaltcheva S."/>
            <person name="Morgado L.N."/>
            <person name="Niskanen T."/>
            <person name="Noordeloos M.E."/>
            <person name="Ohm R.A."/>
            <person name="Ortiz-Santana B."/>
            <person name="Ovrebo C."/>
            <person name="Racz N."/>
            <person name="Riley R."/>
            <person name="Savchenko A."/>
            <person name="Shiryaev A."/>
            <person name="Soop K."/>
            <person name="Spirin V."/>
            <person name="Szebenyi C."/>
            <person name="Tomsovsky M."/>
            <person name="Tulloss R.E."/>
            <person name="Uehling J."/>
            <person name="Grigoriev I.V."/>
            <person name="Vagvolgyi C."/>
            <person name="Papp T."/>
            <person name="Martin F.M."/>
            <person name="Miettinen O."/>
            <person name="Hibbett D.S."/>
            <person name="Nagy L.G."/>
        </authorList>
    </citation>
    <scope>NUCLEOTIDE SEQUENCE [LARGE SCALE GENOMIC DNA]</scope>
    <source>
        <strain evidence="2 3">CBS 962.96</strain>
    </source>
</reference>
<evidence type="ECO:0000313" key="2">
    <source>
        <dbReference type="EMBL" id="THU84594.1"/>
    </source>
</evidence>
<keyword evidence="1" id="KW-0472">Membrane</keyword>
<name>A0A4S8L7E7_DENBC</name>
<proteinExistence type="predicted"/>
<feature type="transmembrane region" description="Helical" evidence="1">
    <location>
        <begin position="20"/>
        <end position="37"/>
    </location>
</feature>
<dbReference type="Proteomes" id="UP000297245">
    <property type="component" value="Unassembled WGS sequence"/>
</dbReference>
<dbReference type="PROSITE" id="PS51257">
    <property type="entry name" value="PROKAR_LIPOPROTEIN"/>
    <property type="match status" value="1"/>
</dbReference>
<accession>A0A4S8L7E7</accession>
<dbReference type="EMBL" id="ML179591">
    <property type="protein sequence ID" value="THU84594.1"/>
    <property type="molecule type" value="Genomic_DNA"/>
</dbReference>
<sequence length="133" mass="14637">MISLKLVSFFPSSPLSHSLIRSFIISISIIIIACVTIHRSTSFFLPLHFVPLSLAFLVLLVFDGHLPLVTSAHALLSFSFFFSKKENGSSNPSLVDKGVLRTEKRNFLDMTTQPVADFPGNKSLLSTTTSTVH</sequence>
<dbReference type="Gene3D" id="1.10.3630.10">
    <property type="entry name" value="yeast vps74-n-term truncation variant domain like"/>
    <property type="match status" value="1"/>
</dbReference>
<dbReference type="AlphaFoldDB" id="A0A4S8L7E7"/>
<gene>
    <name evidence="2" type="ORF">K435DRAFT_400448</name>
</gene>
<dbReference type="InterPro" id="IPR038261">
    <property type="entry name" value="GPP34-like_sf"/>
</dbReference>
<protein>
    <recommendedName>
        <fullName evidence="4">Transmembrane protein</fullName>
    </recommendedName>
</protein>
<evidence type="ECO:0000256" key="1">
    <source>
        <dbReference type="SAM" id="Phobius"/>
    </source>
</evidence>
<keyword evidence="3" id="KW-1185">Reference proteome</keyword>
<evidence type="ECO:0008006" key="4">
    <source>
        <dbReference type="Google" id="ProtNLM"/>
    </source>
</evidence>
<feature type="transmembrane region" description="Helical" evidence="1">
    <location>
        <begin position="44"/>
        <end position="62"/>
    </location>
</feature>
<keyword evidence="1" id="KW-0812">Transmembrane</keyword>
<keyword evidence="1" id="KW-1133">Transmembrane helix</keyword>
<evidence type="ECO:0000313" key="3">
    <source>
        <dbReference type="Proteomes" id="UP000297245"/>
    </source>
</evidence>
<organism evidence="2 3">
    <name type="scientific">Dendrothele bispora (strain CBS 962.96)</name>
    <dbReference type="NCBI Taxonomy" id="1314807"/>
    <lineage>
        <taxon>Eukaryota</taxon>
        <taxon>Fungi</taxon>
        <taxon>Dikarya</taxon>
        <taxon>Basidiomycota</taxon>
        <taxon>Agaricomycotina</taxon>
        <taxon>Agaricomycetes</taxon>
        <taxon>Agaricomycetidae</taxon>
        <taxon>Agaricales</taxon>
        <taxon>Agaricales incertae sedis</taxon>
        <taxon>Dendrothele</taxon>
    </lineage>
</organism>